<protein>
    <recommendedName>
        <fullName evidence="3">Fe2OG dioxygenase domain-containing protein</fullName>
    </recommendedName>
</protein>
<dbReference type="InterPro" id="IPR037151">
    <property type="entry name" value="AlkB-like_sf"/>
</dbReference>
<organism evidence="1 2">
    <name type="scientific">Seminavis robusta</name>
    <dbReference type="NCBI Taxonomy" id="568900"/>
    <lineage>
        <taxon>Eukaryota</taxon>
        <taxon>Sar</taxon>
        <taxon>Stramenopiles</taxon>
        <taxon>Ochrophyta</taxon>
        <taxon>Bacillariophyta</taxon>
        <taxon>Bacillariophyceae</taxon>
        <taxon>Bacillariophycidae</taxon>
        <taxon>Naviculales</taxon>
        <taxon>Naviculaceae</taxon>
        <taxon>Seminavis</taxon>
    </lineage>
</organism>
<gene>
    <name evidence="1" type="ORF">SEMRO_64_G036320.1</name>
</gene>
<dbReference type="Proteomes" id="UP001153069">
    <property type="component" value="Unassembled WGS sequence"/>
</dbReference>
<dbReference type="AlphaFoldDB" id="A0A9N8DH44"/>
<sequence>MTLFIRNRSGEVVAELIPNFATEVLGFDPRTLIGELNDGYPVREDGDAIVPGEPQWVHGSHPNLNYRGNQLRRTKMWFQTGSTKKRVRVYSYTGFQYGVLAAQFDVQKVPILEEITTRYNEWISSSSRNIPLANHGIVTRYEDGNDNIGMHFDKAASMDANSVICVVKLGPGSRRFRIEDLEGTVLFDRVVRAGTAIVMSVEQNLKTRHGVPVCENCREESGSLVFRTIVREDSVAEASKRAAKTELAREERKRARLVDGK</sequence>
<name>A0A9N8DH44_9STRA</name>
<evidence type="ECO:0008006" key="3">
    <source>
        <dbReference type="Google" id="ProtNLM"/>
    </source>
</evidence>
<dbReference type="EMBL" id="CAICTM010000063">
    <property type="protein sequence ID" value="CAB9499579.1"/>
    <property type="molecule type" value="Genomic_DNA"/>
</dbReference>
<dbReference type="SUPFAM" id="SSF51197">
    <property type="entry name" value="Clavaminate synthase-like"/>
    <property type="match status" value="1"/>
</dbReference>
<dbReference type="Gene3D" id="2.60.120.590">
    <property type="entry name" value="Alpha-ketoglutarate-dependent dioxygenase AlkB-like"/>
    <property type="match status" value="1"/>
</dbReference>
<evidence type="ECO:0000313" key="2">
    <source>
        <dbReference type="Proteomes" id="UP001153069"/>
    </source>
</evidence>
<keyword evidence="2" id="KW-1185">Reference proteome</keyword>
<evidence type="ECO:0000313" key="1">
    <source>
        <dbReference type="EMBL" id="CAB9499579.1"/>
    </source>
</evidence>
<comment type="caution">
    <text evidence="1">The sequence shown here is derived from an EMBL/GenBank/DDBJ whole genome shotgun (WGS) entry which is preliminary data.</text>
</comment>
<accession>A0A9N8DH44</accession>
<reference evidence="1" key="1">
    <citation type="submission" date="2020-06" db="EMBL/GenBank/DDBJ databases">
        <authorList>
            <consortium name="Plant Systems Biology data submission"/>
        </authorList>
    </citation>
    <scope>NUCLEOTIDE SEQUENCE</scope>
    <source>
        <strain evidence="1">D6</strain>
    </source>
</reference>
<proteinExistence type="predicted"/>